<dbReference type="GO" id="GO:0140359">
    <property type="term" value="F:ABC-type transporter activity"/>
    <property type="evidence" value="ECO:0007669"/>
    <property type="project" value="InterPro"/>
</dbReference>
<feature type="transmembrane region" description="Helical" evidence="7">
    <location>
        <begin position="26"/>
        <end position="45"/>
    </location>
</feature>
<dbReference type="PATRIC" id="fig|480.237.peg.1363"/>
<dbReference type="InterPro" id="IPR003593">
    <property type="entry name" value="AAA+_ATPase"/>
</dbReference>
<dbReference type="Gene3D" id="1.20.1560.10">
    <property type="entry name" value="ABC transporter type 1, transmembrane domain"/>
    <property type="match status" value="1"/>
</dbReference>
<sequence>MKANNLYEILTNPKIKPILYPLRIKLFLSVLFACISGVAMVLGFWSIVKLIANKHLYWLIVSVVLWFIGAVSTGLVSYISHSAEATFSITMRQLIIEHMVRLPASRLAIQDNNDLKKLIKEDIDSLHHLLAHLPNELVAFFIVPILSISLLLTMVGWQSLWVLLPAILASLYYLVIVPRVTARDGTARMQVMGDIITAVDDYTRGIRVHRIFNGWQGQSFALKNYDHATMTFSQNMVMWVSKVATMAGLAVSLLQAIATFAIAYVVAYDYDTSTLAATLFFSLAFVTPALKLGHGLDYVATAKNSAQRLIHFLNQPILDMGKESVIGDLSKACKVHIVQGQLIFQDRILFENLSYQFVPRTMTAITAPSGTGKTMLLQVLAGFEPLTKGTVYINDYPLLTIDSQSRQEAILFIPQGGDIIPLTVKDNLKMVNDSVTDDMLTLALNRVRLDVQLDSPVHLLSGGERQRLCVAKTFLSNAHIILLDEPTSALDADNAHQLMNELRTHIITNNKTLIVVTHDKTIIASADNHINLGGYTPIKQNKKVIC</sequence>
<feature type="domain" description="ABC transporter" evidence="8">
    <location>
        <begin position="335"/>
        <end position="545"/>
    </location>
</feature>
<feature type="transmembrane region" description="Helical" evidence="7">
    <location>
        <begin position="137"/>
        <end position="157"/>
    </location>
</feature>
<dbReference type="PANTHER" id="PTHR24221">
    <property type="entry name" value="ATP-BINDING CASSETTE SUB-FAMILY B"/>
    <property type="match status" value="1"/>
</dbReference>
<dbReference type="Proteomes" id="UP000078228">
    <property type="component" value="Unassembled WGS sequence"/>
</dbReference>
<keyword evidence="5 7" id="KW-1133">Transmembrane helix</keyword>
<evidence type="ECO:0000259" key="8">
    <source>
        <dbReference type="PROSITE" id="PS50893"/>
    </source>
</evidence>
<dbReference type="EMBL" id="LXHC01000020">
    <property type="protein sequence ID" value="OAU96046.1"/>
    <property type="molecule type" value="Genomic_DNA"/>
</dbReference>
<dbReference type="InterPro" id="IPR017871">
    <property type="entry name" value="ABC_transporter-like_CS"/>
</dbReference>
<gene>
    <name evidence="10" type="ORF">AO384_1083</name>
</gene>
<feature type="transmembrane region" description="Helical" evidence="7">
    <location>
        <begin position="163"/>
        <end position="182"/>
    </location>
</feature>
<proteinExistence type="predicted"/>
<dbReference type="OrthoDB" id="5292475at2"/>
<dbReference type="PROSITE" id="PS50893">
    <property type="entry name" value="ABC_TRANSPORTER_2"/>
    <property type="match status" value="1"/>
</dbReference>
<dbReference type="Gene3D" id="3.40.50.300">
    <property type="entry name" value="P-loop containing nucleotide triphosphate hydrolases"/>
    <property type="match status" value="1"/>
</dbReference>
<feature type="transmembrane region" description="Helical" evidence="7">
    <location>
        <begin position="57"/>
        <end position="79"/>
    </location>
</feature>
<dbReference type="InterPro" id="IPR039421">
    <property type="entry name" value="Type_1_exporter"/>
</dbReference>
<dbReference type="AlphaFoldDB" id="A0A198UI27"/>
<dbReference type="InterPro" id="IPR003439">
    <property type="entry name" value="ABC_transporter-like_ATP-bd"/>
</dbReference>
<evidence type="ECO:0000256" key="1">
    <source>
        <dbReference type="ARBA" id="ARBA00004651"/>
    </source>
</evidence>
<dbReference type="GO" id="GO:0034040">
    <property type="term" value="F:ATPase-coupled lipid transmembrane transporter activity"/>
    <property type="evidence" value="ECO:0007669"/>
    <property type="project" value="TreeGrafter"/>
</dbReference>
<name>A0A198UI27_MORCA</name>
<evidence type="ECO:0000256" key="3">
    <source>
        <dbReference type="ARBA" id="ARBA00022741"/>
    </source>
</evidence>
<keyword evidence="11" id="KW-1185">Reference proteome</keyword>
<evidence type="ECO:0000256" key="4">
    <source>
        <dbReference type="ARBA" id="ARBA00022840"/>
    </source>
</evidence>
<dbReference type="Pfam" id="PF00005">
    <property type="entry name" value="ABC_tran"/>
    <property type="match status" value="1"/>
</dbReference>
<keyword evidence="6 7" id="KW-0472">Membrane</keyword>
<accession>A0A198UI27</accession>
<dbReference type="SUPFAM" id="SSF52540">
    <property type="entry name" value="P-loop containing nucleoside triphosphate hydrolases"/>
    <property type="match status" value="1"/>
</dbReference>
<comment type="caution">
    <text evidence="10">The sequence shown here is derived from an EMBL/GenBank/DDBJ whole genome shotgun (WGS) entry which is preliminary data.</text>
</comment>
<dbReference type="Pfam" id="PF00664">
    <property type="entry name" value="ABC_membrane"/>
    <property type="match status" value="1"/>
</dbReference>
<feature type="domain" description="ABC transmembrane type-1" evidence="9">
    <location>
        <begin position="27"/>
        <end position="301"/>
    </location>
</feature>
<keyword evidence="2 7" id="KW-0812">Transmembrane</keyword>
<organism evidence="10 11">
    <name type="scientific">Moraxella catarrhalis</name>
    <name type="common">Branhamella catarrhalis</name>
    <dbReference type="NCBI Taxonomy" id="480"/>
    <lineage>
        <taxon>Bacteria</taxon>
        <taxon>Pseudomonadati</taxon>
        <taxon>Pseudomonadota</taxon>
        <taxon>Gammaproteobacteria</taxon>
        <taxon>Moraxellales</taxon>
        <taxon>Moraxellaceae</taxon>
        <taxon>Moraxella</taxon>
    </lineage>
</organism>
<evidence type="ECO:0000313" key="11">
    <source>
        <dbReference type="Proteomes" id="UP000078228"/>
    </source>
</evidence>
<feature type="transmembrane region" description="Helical" evidence="7">
    <location>
        <begin position="243"/>
        <end position="267"/>
    </location>
</feature>
<reference evidence="10 11" key="1">
    <citation type="journal article" date="2016" name="Genome Biol. Evol.">
        <title>Comparative Genomic Analyses of the Moraxella catarrhalis Serosensitive and Seroresistant Lineages Demonstrate Their Independent Evolution.</title>
        <authorList>
            <person name="Earl J.P."/>
            <person name="de Vries S.P."/>
            <person name="Ahmed A."/>
            <person name="Powell E."/>
            <person name="Schultz M.P."/>
            <person name="Hermans P.W."/>
            <person name="Hill D.J."/>
            <person name="Zhou Z."/>
            <person name="Constantinidou C.I."/>
            <person name="Hu F.Z."/>
            <person name="Bootsma H.J."/>
            <person name="Ehrlich G.D."/>
        </authorList>
    </citation>
    <scope>NUCLEOTIDE SEQUENCE [LARGE SCALE GENOMIC DNA]</scope>
    <source>
        <strain evidence="10 11">Z7542</strain>
    </source>
</reference>
<evidence type="ECO:0000259" key="9">
    <source>
        <dbReference type="PROSITE" id="PS50929"/>
    </source>
</evidence>
<evidence type="ECO:0000256" key="7">
    <source>
        <dbReference type="SAM" id="Phobius"/>
    </source>
</evidence>
<dbReference type="PANTHER" id="PTHR24221:SF654">
    <property type="entry name" value="ATP-BINDING CASSETTE SUB-FAMILY B MEMBER 6"/>
    <property type="match status" value="1"/>
</dbReference>
<dbReference type="SMART" id="SM00382">
    <property type="entry name" value="AAA"/>
    <property type="match status" value="1"/>
</dbReference>
<protein>
    <submittedName>
        <fullName evidence="10">Transport ATP-binding protein CydCD</fullName>
    </submittedName>
</protein>
<feature type="transmembrane region" description="Helical" evidence="7">
    <location>
        <begin position="273"/>
        <end position="293"/>
    </location>
</feature>
<keyword evidence="3" id="KW-0547">Nucleotide-binding</keyword>
<dbReference type="CDD" id="cd03228">
    <property type="entry name" value="ABCC_MRP_Like"/>
    <property type="match status" value="1"/>
</dbReference>
<dbReference type="RefSeq" id="WP_064611075.1">
    <property type="nucleotide sequence ID" value="NZ_LXHB01000079.1"/>
</dbReference>
<evidence type="ECO:0000256" key="2">
    <source>
        <dbReference type="ARBA" id="ARBA00022692"/>
    </source>
</evidence>
<comment type="subcellular location">
    <subcellularLocation>
        <location evidence="1">Cell membrane</location>
        <topology evidence="1">Multi-pass membrane protein</topology>
    </subcellularLocation>
</comment>
<dbReference type="InterPro" id="IPR036640">
    <property type="entry name" value="ABC1_TM_sf"/>
</dbReference>
<dbReference type="GO" id="GO:0005886">
    <property type="term" value="C:plasma membrane"/>
    <property type="evidence" value="ECO:0007669"/>
    <property type="project" value="UniProtKB-SubCell"/>
</dbReference>
<evidence type="ECO:0000313" key="10">
    <source>
        <dbReference type="EMBL" id="OAU96046.1"/>
    </source>
</evidence>
<dbReference type="PROSITE" id="PS50929">
    <property type="entry name" value="ABC_TM1F"/>
    <property type="match status" value="1"/>
</dbReference>
<dbReference type="InterPro" id="IPR027417">
    <property type="entry name" value="P-loop_NTPase"/>
</dbReference>
<keyword evidence="4 10" id="KW-0067">ATP-binding</keyword>
<dbReference type="PROSITE" id="PS00211">
    <property type="entry name" value="ABC_TRANSPORTER_1"/>
    <property type="match status" value="1"/>
</dbReference>
<dbReference type="GO" id="GO:0016887">
    <property type="term" value="F:ATP hydrolysis activity"/>
    <property type="evidence" value="ECO:0007669"/>
    <property type="project" value="InterPro"/>
</dbReference>
<dbReference type="SUPFAM" id="SSF90123">
    <property type="entry name" value="ABC transporter transmembrane region"/>
    <property type="match status" value="1"/>
</dbReference>
<evidence type="ECO:0000256" key="5">
    <source>
        <dbReference type="ARBA" id="ARBA00022989"/>
    </source>
</evidence>
<dbReference type="GO" id="GO:0005524">
    <property type="term" value="F:ATP binding"/>
    <property type="evidence" value="ECO:0007669"/>
    <property type="project" value="UniProtKB-KW"/>
</dbReference>
<evidence type="ECO:0000256" key="6">
    <source>
        <dbReference type="ARBA" id="ARBA00023136"/>
    </source>
</evidence>
<dbReference type="InterPro" id="IPR011527">
    <property type="entry name" value="ABC1_TM_dom"/>
</dbReference>